<dbReference type="SUPFAM" id="SSF56672">
    <property type="entry name" value="DNA/RNA polymerases"/>
    <property type="match status" value="1"/>
</dbReference>
<name>U5HIT1_USTV1</name>
<evidence type="ECO:0000313" key="3">
    <source>
        <dbReference type="Proteomes" id="UP000017200"/>
    </source>
</evidence>
<dbReference type="EMBL" id="GL541810">
    <property type="protein sequence ID" value="KDE02520.1"/>
    <property type="molecule type" value="Genomic_DNA"/>
</dbReference>
<dbReference type="OMA" id="QNESYGT"/>
<gene>
    <name evidence="1" type="ORF">MVLG_06929</name>
</gene>
<evidence type="ECO:0000313" key="1">
    <source>
        <dbReference type="EMBL" id="KDE02520.1"/>
    </source>
</evidence>
<dbReference type="AlphaFoldDB" id="U5HIT1"/>
<reference evidence="3" key="1">
    <citation type="submission" date="2010-11" db="EMBL/GenBank/DDBJ databases">
        <title>The genome sequence of Microbotryum violaceum strain p1A1 Lamole.</title>
        <authorList>
            <person name="Cuomo C."/>
            <person name="Perlin M."/>
            <person name="Young S.K."/>
            <person name="Zeng Q."/>
            <person name="Gargeya S."/>
            <person name="Alvarado L."/>
            <person name="Berlin A."/>
            <person name="Chapman S.B."/>
            <person name="Chen Z."/>
            <person name="Freedman E."/>
            <person name="Gellesch M."/>
            <person name="Goldberg J."/>
            <person name="Griggs A."/>
            <person name="Gujja S."/>
            <person name="Heilman E."/>
            <person name="Heiman D."/>
            <person name="Howarth C."/>
            <person name="Mehta T."/>
            <person name="Neiman D."/>
            <person name="Pearson M."/>
            <person name="Roberts A."/>
            <person name="Saif S."/>
            <person name="Shea T."/>
            <person name="Shenoy N."/>
            <person name="Sisk P."/>
            <person name="Stolte C."/>
            <person name="Sykes S."/>
            <person name="White J."/>
            <person name="Yandava C."/>
            <person name="Haas B."/>
            <person name="Nusbaum C."/>
            <person name="Birren B."/>
        </authorList>
    </citation>
    <scope>NUCLEOTIDE SEQUENCE [LARGE SCALE GENOMIC DNA]</scope>
    <source>
        <strain evidence="3">p1A1 Lamole</strain>
    </source>
</reference>
<evidence type="ECO:0000313" key="2">
    <source>
        <dbReference type="EnsemblFungi" id="MVLG_06929T0"/>
    </source>
</evidence>
<protein>
    <recommendedName>
        <fullName evidence="4">Reverse transcriptase domain-containing protein</fullName>
    </recommendedName>
</protein>
<evidence type="ECO:0008006" key="4">
    <source>
        <dbReference type="Google" id="ProtNLM"/>
    </source>
</evidence>
<dbReference type="HOGENOM" id="CLU_006058_0_2_1"/>
<dbReference type="InterPro" id="IPR043502">
    <property type="entry name" value="DNA/RNA_pol_sf"/>
</dbReference>
<dbReference type="OrthoDB" id="3249498at2759"/>
<sequence length="537" mass="59950">MLPLGARYLEDGNDSIAPDKLSLAVIISDDTGPPGHPSLSHLSGLGLAPKYQRSFHFDPPSKDYPTTPLLSLMTSVGRLPGPIPRAYFTPERLAIIKDTQQLYPSQFNFTRTINDLYLGKLMAEHPNTILVNSFLSALRSEGFKPPHDGSNARGNDPASVRFPKNKHHREFIQTTVDEEVKKHWVSPGSAFPLPGVTYNLIFVVELTNHRMRVVADHTSSGLNYGIQRTNCLTIYDTIIDFIRLLCWHWFALGLLTDTLVFWKLDVSSVFKILIMSKRWQARQGIAIKCKLSDGTLRTLYHIEWRGVFGCCAMPFLWTRFMSLLMWAAHNVYGIEHPLAYMDDAFGIDLAGLMVAYNHNGTTHTIPAQQAAMAALWTGLGMPFKLSPDKAPHGRRITITGIDCDLDSFSVSLPHKAIENLVREIDAFLLESSPHPTLRKWRQMTGWLSWSLNVAPQARPYLTPLYKKLAGKKRSKAGVPINTSVVTALAAMATLLVESPLLLGTGAGLGFWFEWKGTVHHYTVGRNKPTNVSNSQKP</sequence>
<accession>U5HIT1</accession>
<dbReference type="EnsemblFungi" id="MVLG_06929T0">
    <property type="protein sequence ID" value="MVLG_06929T0"/>
    <property type="gene ID" value="MVLG_06929"/>
</dbReference>
<dbReference type="EMBL" id="AEIJ01000936">
    <property type="status" value="NOT_ANNOTATED_CDS"/>
    <property type="molecule type" value="Genomic_DNA"/>
</dbReference>
<reference evidence="2" key="4">
    <citation type="submission" date="2015-06" db="UniProtKB">
        <authorList>
            <consortium name="EnsemblFungi"/>
        </authorList>
    </citation>
    <scope>IDENTIFICATION</scope>
</reference>
<organism evidence="1">
    <name type="scientific">Microbotryum lychnidis-dioicae (strain p1A1 Lamole / MvSl-1064)</name>
    <name type="common">Anther smut fungus</name>
    <dbReference type="NCBI Taxonomy" id="683840"/>
    <lineage>
        <taxon>Eukaryota</taxon>
        <taxon>Fungi</taxon>
        <taxon>Dikarya</taxon>
        <taxon>Basidiomycota</taxon>
        <taxon>Pucciniomycotina</taxon>
        <taxon>Microbotryomycetes</taxon>
        <taxon>Microbotryales</taxon>
        <taxon>Microbotryaceae</taxon>
        <taxon>Microbotryum</taxon>
    </lineage>
</organism>
<dbReference type="InParanoid" id="U5HIT1"/>
<keyword evidence="3" id="KW-1185">Reference proteome</keyword>
<reference evidence="1 3" key="3">
    <citation type="journal article" date="2015" name="BMC Genomics">
        <title>Sex and parasites: genomic and transcriptomic analysis of Microbotryum lychnidis-dioicae, the biotrophic and plant-castrating anther smut fungus.</title>
        <authorList>
            <person name="Perlin M.H."/>
            <person name="Amselem J."/>
            <person name="Fontanillas E."/>
            <person name="Toh S.S."/>
            <person name="Chen Z."/>
            <person name="Goldberg J."/>
            <person name="Duplessis S."/>
            <person name="Henrissat B."/>
            <person name="Young S."/>
            <person name="Zeng Q."/>
            <person name="Aguileta G."/>
            <person name="Petit E."/>
            <person name="Badouin H."/>
            <person name="Andrews J."/>
            <person name="Razeeq D."/>
            <person name="Gabaldon T."/>
            <person name="Quesneville H."/>
            <person name="Giraud T."/>
            <person name="Hood M.E."/>
            <person name="Schultz D.J."/>
            <person name="Cuomo C.A."/>
        </authorList>
    </citation>
    <scope>NUCLEOTIDE SEQUENCE [LARGE SCALE GENOMIC DNA]</scope>
    <source>
        <strain evidence="3">p1A1 Lamole</strain>
        <strain evidence="1">P1A1 Lamole</strain>
    </source>
</reference>
<dbReference type="Proteomes" id="UP000017200">
    <property type="component" value="Unassembled WGS sequence"/>
</dbReference>
<proteinExistence type="predicted"/>
<dbReference type="STRING" id="683840.U5HIT1"/>
<reference evidence="1" key="2">
    <citation type="submission" date="2010-11" db="EMBL/GenBank/DDBJ databases">
        <authorList>
            <consortium name="The Broad Institute Genome Sequencing Platform"/>
            <person name="Earl A."/>
            <person name="Ward D."/>
            <person name="Feldgarden M."/>
            <person name="Gevers D."/>
            <person name="Butler R."/>
            <person name="Young S.K."/>
            <person name="Zeng Q."/>
            <person name="Gargeya S."/>
            <person name="Fitzgerald M."/>
            <person name="Haas B."/>
            <person name="Abouelleil A."/>
            <person name="Alvarado L."/>
            <person name="Arachchi H.M."/>
            <person name="Berlin A."/>
            <person name="Brown A."/>
            <person name="Chapman S.B."/>
            <person name="Chen Z."/>
            <person name="Dunbar C."/>
            <person name="Freedman E."/>
            <person name="Gearin G."/>
            <person name="Gellesch M."/>
            <person name="Goldberg J."/>
            <person name="Griggs A."/>
            <person name="Gujja S."/>
            <person name="Heilman E."/>
            <person name="Heiman D."/>
            <person name="Howarth C."/>
            <person name="Larson L."/>
            <person name="Lui A."/>
            <person name="MacDonald P.J.P."/>
            <person name="Mehta T."/>
            <person name="Montmayeur A."/>
            <person name="Murphy C."/>
            <person name="Neiman D."/>
            <person name="Pearson M."/>
            <person name="Priest M."/>
            <person name="Roberts A."/>
            <person name="Saif S."/>
            <person name="Shea T."/>
            <person name="Shenoy N."/>
            <person name="Sisk P."/>
            <person name="Stolte C."/>
            <person name="Sykes S."/>
            <person name="White J."/>
            <person name="Yandava C."/>
            <person name="Wortman J."/>
            <person name="Nusbaum C."/>
            <person name="Birren B."/>
        </authorList>
    </citation>
    <scope>NUCLEOTIDE SEQUENCE</scope>
    <source>
        <strain evidence="1">P1A1 Lamole</strain>
    </source>
</reference>